<evidence type="ECO:0000259" key="1">
    <source>
        <dbReference type="Pfam" id="PF23071"/>
    </source>
</evidence>
<feature type="domain" description="DUF7044" evidence="1">
    <location>
        <begin position="18"/>
        <end position="76"/>
    </location>
</feature>
<dbReference type="AlphaFoldDB" id="A0A7R9H111"/>
<dbReference type="EMBL" id="OC319341">
    <property type="protein sequence ID" value="CAD7405109.1"/>
    <property type="molecule type" value="Genomic_DNA"/>
</dbReference>
<accession>A0A7R9H111</accession>
<organism evidence="2">
    <name type="scientific">Timema cristinae</name>
    <name type="common">Walking stick</name>
    <dbReference type="NCBI Taxonomy" id="61476"/>
    <lineage>
        <taxon>Eukaryota</taxon>
        <taxon>Metazoa</taxon>
        <taxon>Ecdysozoa</taxon>
        <taxon>Arthropoda</taxon>
        <taxon>Hexapoda</taxon>
        <taxon>Insecta</taxon>
        <taxon>Pterygota</taxon>
        <taxon>Neoptera</taxon>
        <taxon>Polyneoptera</taxon>
        <taxon>Phasmatodea</taxon>
        <taxon>Timematodea</taxon>
        <taxon>Timematoidea</taxon>
        <taxon>Timematidae</taxon>
        <taxon>Timema</taxon>
    </lineage>
</organism>
<protein>
    <recommendedName>
        <fullName evidence="1">DUF7044 domain-containing protein</fullName>
    </recommendedName>
</protein>
<gene>
    <name evidence="2" type="ORF">TCEB3V08_LOCUS7831</name>
</gene>
<dbReference type="Pfam" id="PF23071">
    <property type="entry name" value="DUF7044"/>
    <property type="match status" value="1"/>
</dbReference>
<sequence length="110" mass="12164">MFVSVDWTSLSPSPGKASCYFSIELQGEFVMQSTVNPIGSRVQYSHVNITADSIPIWGHCHRRIGNNVILMDRYSGEMKAHLGLVTVSLTILDSLVSTIELRVVGTRNEP</sequence>
<evidence type="ECO:0000313" key="2">
    <source>
        <dbReference type="EMBL" id="CAD7405109.1"/>
    </source>
</evidence>
<reference evidence="2" key="1">
    <citation type="submission" date="2020-11" db="EMBL/GenBank/DDBJ databases">
        <authorList>
            <person name="Tran Van P."/>
        </authorList>
    </citation>
    <scope>NUCLEOTIDE SEQUENCE</scope>
</reference>
<proteinExistence type="predicted"/>
<name>A0A7R9H111_TIMCR</name>
<dbReference type="InterPro" id="IPR055472">
    <property type="entry name" value="DUF7044"/>
</dbReference>